<evidence type="ECO:0000256" key="4">
    <source>
        <dbReference type="ARBA" id="ARBA00022989"/>
    </source>
</evidence>
<proteinExistence type="inferred from homology"/>
<dbReference type="RefSeq" id="XP_020062144.1">
    <property type="nucleotide sequence ID" value="XM_020210644.1"/>
</dbReference>
<feature type="transmembrane region" description="Helical" evidence="7">
    <location>
        <begin position="74"/>
        <end position="91"/>
    </location>
</feature>
<dbReference type="STRING" id="984487.A0A1E4SCA2"/>
<name>A0A1E4SCA2_9ASCO</name>
<feature type="compositionally biased region" description="Basic and acidic residues" evidence="6">
    <location>
        <begin position="1"/>
        <end position="13"/>
    </location>
</feature>
<comment type="similarity">
    <text evidence="2">Belongs to the acetate uptake transporter (AceTr) (TC 2.A.96) family.</text>
</comment>
<feature type="transmembrane region" description="Helical" evidence="7">
    <location>
        <begin position="192"/>
        <end position="214"/>
    </location>
</feature>
<dbReference type="EMBL" id="KV453916">
    <property type="protein sequence ID" value="ODV77022.1"/>
    <property type="molecule type" value="Genomic_DNA"/>
</dbReference>
<evidence type="ECO:0000256" key="2">
    <source>
        <dbReference type="ARBA" id="ARBA00005587"/>
    </source>
</evidence>
<comment type="subcellular location">
    <subcellularLocation>
        <location evidence="1">Membrane</location>
        <topology evidence="1">Multi-pass membrane protein</topology>
    </subcellularLocation>
</comment>
<sequence>MSIVENRDTHSDTSNKSIPTTVDQGVGRIHVHGDSHEYVTIGNQRFWRHELMQAFGGSLTVGATPYPKININPAPVGLSAFAFTTFVLSMCNAQAMGIKITNVAVGAACFYGGLVQIFAGVAEFFAANTFGATALCSYGAFWLSFAAINIPAFGIGAAYKGDEEMLENAVGFFLTGWAIFTFMLVLLTLKSTVAFCALFLMLCLTFILLAAGAFTGNVGVHRAGGVTGVITAFLGWYNAFAGTATKQNSYFIAHPIALPGNVLR</sequence>
<evidence type="ECO:0000256" key="7">
    <source>
        <dbReference type="SAM" id="Phobius"/>
    </source>
</evidence>
<reference evidence="9" key="1">
    <citation type="submission" date="2016-05" db="EMBL/GenBank/DDBJ databases">
        <title>Comparative genomics of biotechnologically important yeasts.</title>
        <authorList>
            <consortium name="DOE Joint Genome Institute"/>
            <person name="Riley R."/>
            <person name="Haridas S."/>
            <person name="Wolfe K.H."/>
            <person name="Lopes M.R."/>
            <person name="Hittinger C.T."/>
            <person name="Goker M."/>
            <person name="Salamov A."/>
            <person name="Wisecaver J."/>
            <person name="Long T.M."/>
            <person name="Aerts A.L."/>
            <person name="Barry K."/>
            <person name="Choi C."/>
            <person name="Clum A."/>
            <person name="Coughlan A.Y."/>
            <person name="Deshpande S."/>
            <person name="Douglass A.P."/>
            <person name="Hanson S.J."/>
            <person name="Klenk H.-P."/>
            <person name="Labutti K."/>
            <person name="Lapidus A."/>
            <person name="Lindquist E."/>
            <person name="Lipzen A."/>
            <person name="Meier-Kolthoff J.P."/>
            <person name="Ohm R.A."/>
            <person name="Otillar R.P."/>
            <person name="Pangilinan J."/>
            <person name="Peng Y."/>
            <person name="Rokas A."/>
            <person name="Rosa C.A."/>
            <person name="Scheuner C."/>
            <person name="Sibirny A.A."/>
            <person name="Slot J.C."/>
            <person name="Stielow J.B."/>
            <person name="Sun H."/>
            <person name="Kurtzman C.P."/>
            <person name="Blackwell M."/>
            <person name="Grigoriev I.V."/>
            <person name="Jeffries T.W."/>
        </authorList>
    </citation>
    <scope>NUCLEOTIDE SEQUENCE [LARGE SCALE GENOMIC DNA]</scope>
    <source>
        <strain evidence="9">NRRL Y-17324</strain>
    </source>
</reference>
<dbReference type="OrthoDB" id="3648309at2759"/>
<dbReference type="PANTHER" id="PTHR31123:SF1">
    <property type="entry name" value="ACCUMULATION OF DYADS PROTEIN 2-RELATED"/>
    <property type="match status" value="1"/>
</dbReference>
<dbReference type="Proteomes" id="UP000094285">
    <property type="component" value="Unassembled WGS sequence"/>
</dbReference>
<dbReference type="GeneID" id="30984780"/>
<evidence type="ECO:0000256" key="1">
    <source>
        <dbReference type="ARBA" id="ARBA00004141"/>
    </source>
</evidence>
<dbReference type="InterPro" id="IPR000791">
    <property type="entry name" value="Gpr1/Fun34/SatP-like"/>
</dbReference>
<dbReference type="AlphaFoldDB" id="A0A1E4SCA2"/>
<dbReference type="NCBIfam" id="NF038013">
    <property type="entry name" value="AceTr_1"/>
    <property type="match status" value="1"/>
</dbReference>
<keyword evidence="3 7" id="KW-0812">Transmembrane</keyword>
<dbReference type="PANTHER" id="PTHR31123">
    <property type="entry name" value="ACCUMULATION OF DYADS PROTEIN 2-RELATED"/>
    <property type="match status" value="1"/>
</dbReference>
<evidence type="ECO:0000256" key="3">
    <source>
        <dbReference type="ARBA" id="ARBA00022692"/>
    </source>
</evidence>
<keyword evidence="5 7" id="KW-0472">Membrane</keyword>
<evidence type="ECO:0000256" key="5">
    <source>
        <dbReference type="ARBA" id="ARBA00023136"/>
    </source>
</evidence>
<keyword evidence="4 7" id="KW-1133">Transmembrane helix</keyword>
<gene>
    <name evidence="8" type="ORF">CANTADRAFT_56980</name>
</gene>
<feature type="transmembrane region" description="Helical" evidence="7">
    <location>
        <begin position="139"/>
        <end position="159"/>
    </location>
</feature>
<dbReference type="InterPro" id="IPR051633">
    <property type="entry name" value="AceTr"/>
</dbReference>
<feature type="transmembrane region" description="Helical" evidence="7">
    <location>
        <begin position="103"/>
        <end position="127"/>
    </location>
</feature>
<evidence type="ECO:0000256" key="6">
    <source>
        <dbReference type="SAM" id="MobiDB-lite"/>
    </source>
</evidence>
<keyword evidence="9" id="KW-1185">Reference proteome</keyword>
<organism evidence="8 9">
    <name type="scientific">Suhomyces tanzawaensis NRRL Y-17324</name>
    <dbReference type="NCBI Taxonomy" id="984487"/>
    <lineage>
        <taxon>Eukaryota</taxon>
        <taxon>Fungi</taxon>
        <taxon>Dikarya</taxon>
        <taxon>Ascomycota</taxon>
        <taxon>Saccharomycotina</taxon>
        <taxon>Pichiomycetes</taxon>
        <taxon>Debaryomycetaceae</taxon>
        <taxon>Suhomyces</taxon>
    </lineage>
</organism>
<feature type="transmembrane region" description="Helical" evidence="7">
    <location>
        <begin position="166"/>
        <end position="186"/>
    </location>
</feature>
<protein>
    <submittedName>
        <fullName evidence="8">Protein FUN34</fullName>
    </submittedName>
</protein>
<dbReference type="GO" id="GO:0005886">
    <property type="term" value="C:plasma membrane"/>
    <property type="evidence" value="ECO:0007669"/>
    <property type="project" value="TreeGrafter"/>
</dbReference>
<feature type="region of interest" description="Disordered" evidence="6">
    <location>
        <begin position="1"/>
        <end position="21"/>
    </location>
</feature>
<evidence type="ECO:0000313" key="8">
    <source>
        <dbReference type="EMBL" id="ODV77022.1"/>
    </source>
</evidence>
<accession>A0A1E4SCA2</accession>
<evidence type="ECO:0000313" key="9">
    <source>
        <dbReference type="Proteomes" id="UP000094285"/>
    </source>
</evidence>
<dbReference type="GO" id="GO:0015123">
    <property type="term" value="F:acetate transmembrane transporter activity"/>
    <property type="evidence" value="ECO:0007669"/>
    <property type="project" value="TreeGrafter"/>
</dbReference>
<dbReference type="Pfam" id="PF01184">
    <property type="entry name" value="Gpr1_Fun34_YaaH"/>
    <property type="match status" value="1"/>
</dbReference>